<evidence type="ECO:0000313" key="2">
    <source>
        <dbReference type="Proteomes" id="UP000193335"/>
    </source>
</evidence>
<name>A0A1Y2JNS9_BRAJP</name>
<organism evidence="1 2">
    <name type="scientific">Bradyrhizobium japonicum</name>
    <dbReference type="NCBI Taxonomy" id="375"/>
    <lineage>
        <taxon>Bacteria</taxon>
        <taxon>Pseudomonadati</taxon>
        <taxon>Pseudomonadota</taxon>
        <taxon>Alphaproteobacteria</taxon>
        <taxon>Hyphomicrobiales</taxon>
        <taxon>Nitrobacteraceae</taxon>
        <taxon>Bradyrhizobium</taxon>
    </lineage>
</organism>
<evidence type="ECO:0000313" key="1">
    <source>
        <dbReference type="EMBL" id="OSJ32590.1"/>
    </source>
</evidence>
<dbReference type="InterPro" id="IPR052552">
    <property type="entry name" value="YeaO-like"/>
</dbReference>
<protein>
    <recommendedName>
        <fullName evidence="3">DUF488 domain-containing protein</fullName>
    </recommendedName>
</protein>
<evidence type="ECO:0008006" key="3">
    <source>
        <dbReference type="Google" id="ProtNLM"/>
    </source>
</evidence>
<dbReference type="AlphaFoldDB" id="A0A1Y2JNS9"/>
<reference evidence="1 2" key="1">
    <citation type="submission" date="2017-03" db="EMBL/GenBank/DDBJ databases">
        <title>Whole genome sequences of fourteen strains of Bradyrhizobium canariense and one strain of Bradyrhizobium japonicum isolated from Lupinus (Papilionoideae: Genisteae) species in Algeria.</title>
        <authorList>
            <person name="Crovadore J."/>
            <person name="Chekireb D."/>
            <person name="Brachmann A."/>
            <person name="Chablais R."/>
            <person name="Cochard B."/>
            <person name="Lefort F."/>
        </authorList>
    </citation>
    <scope>NUCLEOTIDE SEQUENCE [LARGE SCALE GENOMIC DNA]</scope>
    <source>
        <strain evidence="1 2">UBMA197</strain>
    </source>
</reference>
<dbReference type="PANTHER" id="PTHR36849:SF1">
    <property type="entry name" value="CYTOPLASMIC PROTEIN"/>
    <property type="match status" value="1"/>
</dbReference>
<dbReference type="EMBL" id="NAFL01000248">
    <property type="protein sequence ID" value="OSJ32590.1"/>
    <property type="molecule type" value="Genomic_DNA"/>
</dbReference>
<dbReference type="PANTHER" id="PTHR36849">
    <property type="entry name" value="CYTOPLASMIC PROTEIN-RELATED"/>
    <property type="match status" value="1"/>
</dbReference>
<gene>
    <name evidence="1" type="ORF">BSZ19_18425</name>
</gene>
<proteinExistence type="predicted"/>
<dbReference type="Proteomes" id="UP000193335">
    <property type="component" value="Unassembled WGS sequence"/>
</dbReference>
<dbReference type="Pfam" id="PF22752">
    <property type="entry name" value="DUF488-N3i"/>
    <property type="match status" value="1"/>
</dbReference>
<sequence>MTLSRRNTSRARRALRKGVAMITISIKRVYDKPSSRDGVRILVDRLWPRGMSKDAAALDLWCKELAPTPALRTWFDHRSDRFAEFKGRYLLELRSNPAVPDLVSQIGTRRATLLYGAKNRAVNHAVVLAGYLESYGKLASRKRG</sequence>
<comment type="caution">
    <text evidence="1">The sequence shown here is derived from an EMBL/GenBank/DDBJ whole genome shotgun (WGS) entry which is preliminary data.</text>
</comment>
<accession>A0A1Y2JNS9</accession>